<feature type="transmembrane region" description="Helical" evidence="7">
    <location>
        <begin position="356"/>
        <end position="386"/>
    </location>
</feature>
<geneLocation type="plasmid" evidence="9">
    <name>unnamed</name>
</geneLocation>
<keyword evidence="2" id="KW-1003">Cell membrane</keyword>
<feature type="transmembrane region" description="Helical" evidence="7">
    <location>
        <begin position="269"/>
        <end position="295"/>
    </location>
</feature>
<comment type="caution">
    <text evidence="9">The sequence shown here is derived from an EMBL/GenBank/DDBJ whole genome shotgun (WGS) entry which is preliminary data.</text>
</comment>
<protein>
    <recommendedName>
        <fullName evidence="7">TRAP transporter large permease protein</fullName>
    </recommendedName>
</protein>
<evidence type="ECO:0000256" key="6">
    <source>
        <dbReference type="ARBA" id="ARBA00023136"/>
    </source>
</evidence>
<reference evidence="9 10" key="1">
    <citation type="submission" date="2017-07" db="EMBL/GenBank/DDBJ databases">
        <title>Whole genome sequence of Azospirillum brasilense 2A1, a potential biofertilizer strain.</title>
        <authorList>
            <person name="Fontana C.A."/>
            <person name="Toffoli L.M."/>
            <person name="Salazar S.M."/>
            <person name="Puglisi E."/>
            <person name="Pedraza R."/>
            <person name="Bassi D."/>
            <person name="Cocconcelli P.S."/>
        </authorList>
    </citation>
    <scope>NUCLEOTIDE SEQUENCE [LARGE SCALE GENOMIC DNA]</scope>
    <source>
        <strain evidence="9 10">2A1</strain>
        <plasmid evidence="9">unnamed</plasmid>
    </source>
</reference>
<evidence type="ECO:0000256" key="3">
    <source>
        <dbReference type="ARBA" id="ARBA00022519"/>
    </source>
</evidence>
<organism evidence="9 10">
    <name type="scientific">Azospirillum brasilense</name>
    <dbReference type="NCBI Taxonomy" id="192"/>
    <lineage>
        <taxon>Bacteria</taxon>
        <taxon>Pseudomonadati</taxon>
        <taxon>Pseudomonadota</taxon>
        <taxon>Alphaproteobacteria</taxon>
        <taxon>Rhodospirillales</taxon>
        <taxon>Azospirillaceae</taxon>
        <taxon>Azospirillum</taxon>
    </lineage>
</organism>
<dbReference type="Proteomes" id="UP000215367">
    <property type="component" value="Unassembled WGS sequence"/>
</dbReference>
<keyword evidence="3 7" id="KW-0997">Cell inner membrane</keyword>
<dbReference type="GO" id="GO:0005886">
    <property type="term" value="C:plasma membrane"/>
    <property type="evidence" value="ECO:0007669"/>
    <property type="project" value="UniProtKB-SubCell"/>
</dbReference>
<accession>A0A235HBM2</accession>
<evidence type="ECO:0000256" key="4">
    <source>
        <dbReference type="ARBA" id="ARBA00022692"/>
    </source>
</evidence>
<dbReference type="PIRSF" id="PIRSF006066">
    <property type="entry name" value="HI0050"/>
    <property type="match status" value="1"/>
</dbReference>
<evidence type="ECO:0000256" key="2">
    <source>
        <dbReference type="ARBA" id="ARBA00022475"/>
    </source>
</evidence>
<feature type="domain" description="TRAP C4-dicarboxylate transport system permease DctM subunit" evidence="8">
    <location>
        <begin position="10"/>
        <end position="416"/>
    </location>
</feature>
<dbReference type="PANTHER" id="PTHR33362">
    <property type="entry name" value="SIALIC ACID TRAP TRANSPORTER PERMEASE PROTEIN SIAT-RELATED"/>
    <property type="match status" value="1"/>
</dbReference>
<evidence type="ECO:0000313" key="10">
    <source>
        <dbReference type="Proteomes" id="UP000215367"/>
    </source>
</evidence>
<evidence type="ECO:0000259" key="8">
    <source>
        <dbReference type="Pfam" id="PF06808"/>
    </source>
</evidence>
<comment type="caution">
    <text evidence="7">Lacks conserved residue(s) required for the propagation of feature annotation.</text>
</comment>
<dbReference type="RefSeq" id="WP_094305000.1">
    <property type="nucleotide sequence ID" value="NZ_NOWT01000018.1"/>
</dbReference>
<comment type="subunit">
    <text evidence="7">The complex comprises the extracytoplasmic solute receptor protein and the two transmembrane proteins.</text>
</comment>
<comment type="similarity">
    <text evidence="7">Belongs to the TRAP transporter large permease family.</text>
</comment>
<evidence type="ECO:0000256" key="7">
    <source>
        <dbReference type="RuleBase" id="RU369079"/>
    </source>
</evidence>
<keyword evidence="9" id="KW-0614">Plasmid</keyword>
<feature type="transmembrane region" description="Helical" evidence="7">
    <location>
        <begin position="86"/>
        <end position="108"/>
    </location>
</feature>
<dbReference type="Pfam" id="PF06808">
    <property type="entry name" value="DctM"/>
    <property type="match status" value="1"/>
</dbReference>
<evidence type="ECO:0000256" key="1">
    <source>
        <dbReference type="ARBA" id="ARBA00004429"/>
    </source>
</evidence>
<evidence type="ECO:0000256" key="5">
    <source>
        <dbReference type="ARBA" id="ARBA00022989"/>
    </source>
</evidence>
<feature type="transmembrane region" description="Helical" evidence="7">
    <location>
        <begin position="217"/>
        <end position="235"/>
    </location>
</feature>
<name>A0A235HBM2_AZOBR</name>
<dbReference type="NCBIfam" id="TIGR00786">
    <property type="entry name" value="dctM"/>
    <property type="match status" value="1"/>
</dbReference>
<dbReference type="PANTHER" id="PTHR33362:SF2">
    <property type="entry name" value="TRAP TRANSPORTER LARGE PERMEASE PROTEIN"/>
    <property type="match status" value="1"/>
</dbReference>
<comment type="subcellular location">
    <subcellularLocation>
        <location evidence="1 7">Cell inner membrane</location>
        <topology evidence="1 7">Multi-pass membrane protein</topology>
    </subcellularLocation>
</comment>
<keyword evidence="5 7" id="KW-1133">Transmembrane helix</keyword>
<dbReference type="GO" id="GO:0022857">
    <property type="term" value="F:transmembrane transporter activity"/>
    <property type="evidence" value="ECO:0007669"/>
    <property type="project" value="UniProtKB-UniRule"/>
</dbReference>
<dbReference type="InterPro" id="IPR010656">
    <property type="entry name" value="DctM"/>
</dbReference>
<evidence type="ECO:0000313" key="9">
    <source>
        <dbReference type="EMBL" id="OYD82913.1"/>
    </source>
</evidence>
<gene>
    <name evidence="9" type="ORF">CHT98_18675</name>
</gene>
<keyword evidence="4 7" id="KW-0812">Transmembrane</keyword>
<feature type="transmembrane region" description="Helical" evidence="7">
    <location>
        <begin position="47"/>
        <end position="66"/>
    </location>
</feature>
<proteinExistence type="inferred from homology"/>
<dbReference type="InterPro" id="IPR004681">
    <property type="entry name" value="TRAP_DctM"/>
</dbReference>
<dbReference type="EMBL" id="NOWT01000018">
    <property type="protein sequence ID" value="OYD82913.1"/>
    <property type="molecule type" value="Genomic_DNA"/>
</dbReference>
<keyword evidence="7" id="KW-0813">Transport</keyword>
<feature type="transmembrane region" description="Helical" evidence="7">
    <location>
        <begin position="315"/>
        <end position="344"/>
    </location>
</feature>
<dbReference type="AlphaFoldDB" id="A0A235HBM2"/>
<comment type="function">
    <text evidence="7">Part of the tripartite ATP-independent periplasmic (TRAP) transport system.</text>
</comment>
<feature type="transmembrane region" description="Helical" evidence="7">
    <location>
        <begin position="398"/>
        <end position="421"/>
    </location>
</feature>
<keyword evidence="6 7" id="KW-0472">Membrane</keyword>
<feature type="transmembrane region" description="Helical" evidence="7">
    <location>
        <begin position="241"/>
        <end position="257"/>
    </location>
</feature>
<sequence length="427" mass="44073">MSAALLVSLMGLFLAGRVQIAFALGLASLCYLLLFLPHLSLDVVPQQMFAAADSFALTAIPFFVLVGEAMNAGGISRRLVDFARALVGRFPGGMGIVELFASIIFASFSGSAVANAAGTGSITIPGMIRSGYPPGMAAAVESSSSSLGAIIPPSIPMIVYGSIAGVSVGGLFVAGYVPGILFGLALAIVIGGIAHRRGFPLDEPAPLREIGRSAREAVPALMAPVIIMGGILGGIMTPTEAGAVGALYSLLIAMFLYREIRVSDLPRIFLNTAAVTGVVMLVMTVAAVFSWILTFERVPTRAAEFFLSGVSSQQLLMIGVVLFLIVVGCFIDTISALIILTPVLAPMAAAAAIDPLFFGVIVSVALTLGACTPPVGVVLFVTASIAKTTVEDVSRAMVPFLVVLFGGTIALALLPDVVLWLPRLVGY</sequence>
<feature type="transmembrane region" description="Helical" evidence="7">
    <location>
        <begin position="157"/>
        <end position="190"/>
    </location>
</feature>